<evidence type="ECO:0000259" key="4">
    <source>
        <dbReference type="PROSITE" id="PS51077"/>
    </source>
</evidence>
<sequence>MTAQKRSDGQTISRAVAILQALAERPGASFGQIAKATDLPRSTVQRLIGVLNKEGLVTKAFGQQGAYLGMELARLGSQVRIDARALLKPFMEDLHAEIGDNIDLTTLEDGRVFVIEQIASNEAIRVISYVGLQHPVHATANGKAHLSMLDEAAALEFIGPSPKAFTAKTTTDGKALLKELADSRKSGLFVDNEEYDEGASAIAVTLPQIGGKDFALSIAMPSARMERQRENVKAALLSLRAKVTEEYGRSI</sequence>
<gene>
    <name evidence="6" type="ORF">E1832_04610</name>
</gene>
<dbReference type="CDD" id="cd00090">
    <property type="entry name" value="HTH_ARSR"/>
    <property type="match status" value="1"/>
</dbReference>
<proteinExistence type="predicted"/>
<dbReference type="GO" id="GO:0003700">
    <property type="term" value="F:DNA-binding transcription factor activity"/>
    <property type="evidence" value="ECO:0007669"/>
    <property type="project" value="TreeGrafter"/>
</dbReference>
<dbReference type="InterPro" id="IPR011991">
    <property type="entry name" value="ArsR-like_HTH"/>
</dbReference>
<name>A0A4R5VEV3_9RHOB</name>
<dbReference type="InterPro" id="IPR005471">
    <property type="entry name" value="Tscrpt_reg_IclR_N"/>
</dbReference>
<evidence type="ECO:0000256" key="3">
    <source>
        <dbReference type="ARBA" id="ARBA00023163"/>
    </source>
</evidence>
<dbReference type="Proteomes" id="UP000295301">
    <property type="component" value="Unassembled WGS sequence"/>
</dbReference>
<dbReference type="SUPFAM" id="SSF46785">
    <property type="entry name" value="Winged helix' DNA-binding domain"/>
    <property type="match status" value="1"/>
</dbReference>
<evidence type="ECO:0000259" key="5">
    <source>
        <dbReference type="PROSITE" id="PS51078"/>
    </source>
</evidence>
<dbReference type="SMART" id="SM00346">
    <property type="entry name" value="HTH_ICLR"/>
    <property type="match status" value="1"/>
</dbReference>
<dbReference type="PANTHER" id="PTHR30136">
    <property type="entry name" value="HELIX-TURN-HELIX TRANSCRIPTIONAL REGULATOR, ICLR FAMILY"/>
    <property type="match status" value="1"/>
</dbReference>
<dbReference type="PROSITE" id="PS51078">
    <property type="entry name" value="ICLR_ED"/>
    <property type="match status" value="1"/>
</dbReference>
<evidence type="ECO:0000256" key="2">
    <source>
        <dbReference type="ARBA" id="ARBA00023125"/>
    </source>
</evidence>
<keyword evidence="3" id="KW-0804">Transcription</keyword>
<organism evidence="6 7">
    <name type="scientific">Antarcticimicrobium luteum</name>
    <dbReference type="NCBI Taxonomy" id="2547397"/>
    <lineage>
        <taxon>Bacteria</taxon>
        <taxon>Pseudomonadati</taxon>
        <taxon>Pseudomonadota</taxon>
        <taxon>Alphaproteobacteria</taxon>
        <taxon>Rhodobacterales</taxon>
        <taxon>Paracoccaceae</taxon>
        <taxon>Antarcticimicrobium</taxon>
    </lineage>
</organism>
<dbReference type="GO" id="GO:0003677">
    <property type="term" value="F:DNA binding"/>
    <property type="evidence" value="ECO:0007669"/>
    <property type="project" value="UniProtKB-KW"/>
</dbReference>
<dbReference type="SUPFAM" id="SSF55781">
    <property type="entry name" value="GAF domain-like"/>
    <property type="match status" value="1"/>
</dbReference>
<dbReference type="AlphaFoldDB" id="A0A4R5VEV3"/>
<evidence type="ECO:0000313" key="6">
    <source>
        <dbReference type="EMBL" id="TDK50977.1"/>
    </source>
</evidence>
<dbReference type="Gene3D" id="1.10.10.10">
    <property type="entry name" value="Winged helix-like DNA-binding domain superfamily/Winged helix DNA-binding domain"/>
    <property type="match status" value="1"/>
</dbReference>
<dbReference type="InterPro" id="IPR036388">
    <property type="entry name" value="WH-like_DNA-bd_sf"/>
</dbReference>
<dbReference type="RefSeq" id="WP_133358562.1">
    <property type="nucleotide sequence ID" value="NZ_SMUV01000051.1"/>
</dbReference>
<feature type="domain" description="IclR-ED" evidence="5">
    <location>
        <begin position="71"/>
        <end position="251"/>
    </location>
</feature>
<accession>A0A4R5VEV3</accession>
<keyword evidence="1" id="KW-0805">Transcription regulation</keyword>
<protein>
    <submittedName>
        <fullName evidence="6">IclR family transcriptional regulator</fullName>
    </submittedName>
</protein>
<evidence type="ECO:0000313" key="7">
    <source>
        <dbReference type="Proteomes" id="UP000295301"/>
    </source>
</evidence>
<dbReference type="InterPro" id="IPR050707">
    <property type="entry name" value="HTH_MetabolicPath_Reg"/>
</dbReference>
<dbReference type="Pfam" id="PF01614">
    <property type="entry name" value="IclR_C"/>
    <property type="match status" value="1"/>
</dbReference>
<dbReference type="InterPro" id="IPR014757">
    <property type="entry name" value="Tscrpt_reg_IclR_C"/>
</dbReference>
<dbReference type="Pfam" id="PF09339">
    <property type="entry name" value="HTH_IclR"/>
    <property type="match status" value="1"/>
</dbReference>
<dbReference type="OrthoDB" id="6057486at2"/>
<feature type="domain" description="HTH iclR-type" evidence="4">
    <location>
        <begin position="9"/>
        <end position="70"/>
    </location>
</feature>
<comment type="caution">
    <text evidence="6">The sequence shown here is derived from an EMBL/GenBank/DDBJ whole genome shotgun (WGS) entry which is preliminary data.</text>
</comment>
<keyword evidence="2" id="KW-0238">DNA-binding</keyword>
<dbReference type="PANTHER" id="PTHR30136:SF24">
    <property type="entry name" value="HTH-TYPE TRANSCRIPTIONAL REPRESSOR ALLR"/>
    <property type="match status" value="1"/>
</dbReference>
<dbReference type="InterPro" id="IPR029016">
    <property type="entry name" value="GAF-like_dom_sf"/>
</dbReference>
<dbReference type="PROSITE" id="PS51077">
    <property type="entry name" value="HTH_ICLR"/>
    <property type="match status" value="1"/>
</dbReference>
<dbReference type="InterPro" id="IPR036390">
    <property type="entry name" value="WH_DNA-bd_sf"/>
</dbReference>
<keyword evidence="7" id="KW-1185">Reference proteome</keyword>
<dbReference type="EMBL" id="SMUV01000051">
    <property type="protein sequence ID" value="TDK50977.1"/>
    <property type="molecule type" value="Genomic_DNA"/>
</dbReference>
<dbReference type="GO" id="GO:0045892">
    <property type="term" value="P:negative regulation of DNA-templated transcription"/>
    <property type="evidence" value="ECO:0007669"/>
    <property type="project" value="TreeGrafter"/>
</dbReference>
<reference evidence="6 7" key="1">
    <citation type="submission" date="2019-03" db="EMBL/GenBank/DDBJ databases">
        <title>Ruegeria lutea sp. nov., a novel strain, isolated from marine sediment, the Masan Bay, South Korea.</title>
        <authorList>
            <person name="Kim J."/>
            <person name="Kim D.-Y."/>
            <person name="Lee S.-S."/>
        </authorList>
    </citation>
    <scope>NUCLEOTIDE SEQUENCE [LARGE SCALE GENOMIC DNA]</scope>
    <source>
        <strain evidence="6 7">318-1</strain>
    </source>
</reference>
<dbReference type="Gene3D" id="3.30.450.40">
    <property type="match status" value="1"/>
</dbReference>
<evidence type="ECO:0000256" key="1">
    <source>
        <dbReference type="ARBA" id="ARBA00023015"/>
    </source>
</evidence>